<evidence type="ECO:0000313" key="2">
    <source>
        <dbReference type="Proteomes" id="UP000777303"/>
    </source>
</evidence>
<proteinExistence type="predicted"/>
<accession>A0A948X140</accession>
<dbReference type="EMBL" id="JAHLFS010000031">
    <property type="protein sequence ID" value="MBU3851538.1"/>
    <property type="molecule type" value="Genomic_DNA"/>
</dbReference>
<reference evidence="1" key="1">
    <citation type="journal article" date="2021" name="PeerJ">
        <title>Extensive microbial diversity within the chicken gut microbiome revealed by metagenomics and culture.</title>
        <authorList>
            <person name="Gilroy R."/>
            <person name="Ravi A."/>
            <person name="Getino M."/>
            <person name="Pursley I."/>
            <person name="Horton D.L."/>
            <person name="Alikhan N.F."/>
            <person name="Baker D."/>
            <person name="Gharbi K."/>
            <person name="Hall N."/>
            <person name="Watson M."/>
            <person name="Adriaenssens E.M."/>
            <person name="Foster-Nyarko E."/>
            <person name="Jarju S."/>
            <person name="Secka A."/>
            <person name="Antonio M."/>
            <person name="Oren A."/>
            <person name="Chaudhuri R.R."/>
            <person name="La Ragione R."/>
            <person name="Hildebrand F."/>
            <person name="Pallen M.J."/>
        </authorList>
    </citation>
    <scope>NUCLEOTIDE SEQUENCE</scope>
    <source>
        <strain evidence="1">F6-6636</strain>
    </source>
</reference>
<evidence type="ECO:0008006" key="3">
    <source>
        <dbReference type="Google" id="ProtNLM"/>
    </source>
</evidence>
<dbReference type="Gene3D" id="3.30.70.100">
    <property type="match status" value="1"/>
</dbReference>
<reference evidence="1" key="2">
    <citation type="submission" date="2021-04" db="EMBL/GenBank/DDBJ databases">
        <authorList>
            <person name="Gilroy R."/>
        </authorList>
    </citation>
    <scope>NUCLEOTIDE SEQUENCE</scope>
    <source>
        <strain evidence="1">F6-6636</strain>
    </source>
</reference>
<dbReference type="Proteomes" id="UP000777303">
    <property type="component" value="Unassembled WGS sequence"/>
</dbReference>
<protein>
    <recommendedName>
        <fullName evidence="3">Monooxygenase</fullName>
    </recommendedName>
</protein>
<gene>
    <name evidence="1" type="ORF">H9901_02450</name>
</gene>
<sequence>MTMMQAAFGQESLLTDIIKAHPHNDFILLEPDDDKSDFQVITFDEANVFSDPFKYEVIAQTGKQMDGYFAFMYFDLDEKLVKPFLAACQNLVEQNVNTPGLNKLMLLKYQIKNDIQYVIISAWHDAQTYQVWHDEHYLPAFDRFINIAAKIESYHEALYHQINLNEK</sequence>
<dbReference type="AlphaFoldDB" id="A0A948X140"/>
<name>A0A948X140_9LACO</name>
<evidence type="ECO:0000313" key="1">
    <source>
        <dbReference type="EMBL" id="MBU3851538.1"/>
    </source>
</evidence>
<comment type="caution">
    <text evidence="1">The sequence shown here is derived from an EMBL/GenBank/DDBJ whole genome shotgun (WGS) entry which is preliminary data.</text>
</comment>
<organism evidence="1 2">
    <name type="scientific">Candidatus Paralactobacillus gallistercoris</name>
    <dbReference type="NCBI Taxonomy" id="2838724"/>
    <lineage>
        <taxon>Bacteria</taxon>
        <taxon>Bacillati</taxon>
        <taxon>Bacillota</taxon>
        <taxon>Bacilli</taxon>
        <taxon>Lactobacillales</taxon>
        <taxon>Lactobacillaceae</taxon>
        <taxon>Lactobacillus</taxon>
    </lineage>
</organism>